<dbReference type="EMBL" id="BDSP01000132">
    <property type="protein sequence ID" value="GAX18842.1"/>
    <property type="molecule type" value="Genomic_DNA"/>
</dbReference>
<reference evidence="1 2" key="1">
    <citation type="journal article" date="2015" name="Plant Cell">
        <title>Oil accumulation by the oleaginous diatom Fistulifera solaris as revealed by the genome and transcriptome.</title>
        <authorList>
            <person name="Tanaka T."/>
            <person name="Maeda Y."/>
            <person name="Veluchamy A."/>
            <person name="Tanaka M."/>
            <person name="Abida H."/>
            <person name="Marechal E."/>
            <person name="Bowler C."/>
            <person name="Muto M."/>
            <person name="Sunaga Y."/>
            <person name="Tanaka M."/>
            <person name="Yoshino T."/>
            <person name="Taniguchi T."/>
            <person name="Fukuda Y."/>
            <person name="Nemoto M."/>
            <person name="Matsumoto M."/>
            <person name="Wong P.S."/>
            <person name="Aburatani S."/>
            <person name="Fujibuchi W."/>
        </authorList>
    </citation>
    <scope>NUCLEOTIDE SEQUENCE [LARGE SCALE GENOMIC DNA]</scope>
    <source>
        <strain evidence="1 2">JPCC DA0580</strain>
    </source>
</reference>
<keyword evidence="2" id="KW-1185">Reference proteome</keyword>
<accession>A0A1Z5JY96</accession>
<dbReference type="Proteomes" id="UP000198406">
    <property type="component" value="Unassembled WGS sequence"/>
</dbReference>
<comment type="caution">
    <text evidence="1">The sequence shown here is derived from an EMBL/GenBank/DDBJ whole genome shotgun (WGS) entry which is preliminary data.</text>
</comment>
<dbReference type="InParanoid" id="A0A1Z5JY96"/>
<proteinExistence type="predicted"/>
<dbReference type="AlphaFoldDB" id="A0A1Z5JY96"/>
<evidence type="ECO:0000313" key="1">
    <source>
        <dbReference type="EMBL" id="GAX18842.1"/>
    </source>
</evidence>
<sequence>MSNENDNDIDLIEYIDSYEQPHNLQELLEYAREKPIAVWNDNTNVLTYVASFDIEKFPEDNRNSMCLIFHGGGIVLQVVGRTREAVIDAALFFLRLEQPSKETDNWLEINAHSCHSFDFRGTGTQWIERLFEISPARHVKFEHLVLSVEQSLILATRTQPIGLSFASSSLDDYGDAFVDALAGRQSSFGSLTLDGTPALVNDNVERLLQVDCLDHLDLPFYFEDDRALLPFSAKVNSLSYILFTDDISVADIQSLNIVANKLALRIVHDGESFPTKFMIAFWERVLRLGHFVELRVVLTFGDEDNGLNRSLMPVPNSVVAAIVHAIKANANLEVLDLSSSDKVLDWDPHVGSLLYYLEDLKALRTFRIDVADEDEAFGYAYGNLQYFLCRNRTCRVTNNDGDAYTDDWMIDRMYKFNRFYQGVTGLVSQPHSERSVLVAEALTKRARLKFKHCALLLSSHLDLLNEIVQATQLDDIADDDSLSSLNQDQKRQRIL</sequence>
<name>A0A1Z5JY96_FISSO</name>
<gene>
    <name evidence="1" type="ORF">FisN_26Hu144</name>
</gene>
<organism evidence="1 2">
    <name type="scientific">Fistulifera solaris</name>
    <name type="common">Oleaginous diatom</name>
    <dbReference type="NCBI Taxonomy" id="1519565"/>
    <lineage>
        <taxon>Eukaryota</taxon>
        <taxon>Sar</taxon>
        <taxon>Stramenopiles</taxon>
        <taxon>Ochrophyta</taxon>
        <taxon>Bacillariophyta</taxon>
        <taxon>Bacillariophyceae</taxon>
        <taxon>Bacillariophycidae</taxon>
        <taxon>Naviculales</taxon>
        <taxon>Naviculaceae</taxon>
        <taxon>Fistulifera</taxon>
    </lineage>
</organism>
<evidence type="ECO:0000313" key="2">
    <source>
        <dbReference type="Proteomes" id="UP000198406"/>
    </source>
</evidence>
<protein>
    <submittedName>
        <fullName evidence="1">Uncharacterized protein</fullName>
    </submittedName>
</protein>